<feature type="transmembrane region" description="Helical" evidence="1">
    <location>
        <begin position="27"/>
        <end position="47"/>
    </location>
</feature>
<dbReference type="AlphaFoldDB" id="A0A1S1HA16"/>
<organism evidence="2 3">
    <name type="scientific">Edaphosphingomonas haloaromaticamans</name>
    <dbReference type="NCBI Taxonomy" id="653954"/>
    <lineage>
        <taxon>Bacteria</taxon>
        <taxon>Pseudomonadati</taxon>
        <taxon>Pseudomonadota</taxon>
        <taxon>Alphaproteobacteria</taxon>
        <taxon>Sphingomonadales</taxon>
        <taxon>Rhizorhabdaceae</taxon>
        <taxon>Edaphosphingomonas</taxon>
    </lineage>
</organism>
<dbReference type="EMBL" id="MIPT01000001">
    <property type="protein sequence ID" value="OHT18957.1"/>
    <property type="molecule type" value="Genomic_DNA"/>
</dbReference>
<accession>A0A1S1HA16</accession>
<sequence>MALPRLFALIVGLLAAAYFGFGLAQYTVSPIVAGIMLFAALILVAASPRRAVTRLQRNLVVAAWGVFSLLSIAALIVLLLMGGDNRAKAMALLLFLTGFGFTVRSAWQAGKKKRRKWDNYFDK</sequence>
<keyword evidence="1" id="KW-1133">Transmembrane helix</keyword>
<proteinExistence type="predicted"/>
<protein>
    <submittedName>
        <fullName evidence="2">Uncharacterized protein</fullName>
    </submittedName>
</protein>
<keyword evidence="1" id="KW-0472">Membrane</keyword>
<dbReference type="RefSeq" id="WP_236626786.1">
    <property type="nucleotide sequence ID" value="NZ_MIPT01000001.1"/>
</dbReference>
<evidence type="ECO:0000313" key="3">
    <source>
        <dbReference type="Proteomes" id="UP000179467"/>
    </source>
</evidence>
<dbReference type="Proteomes" id="UP000179467">
    <property type="component" value="Unassembled WGS sequence"/>
</dbReference>
<evidence type="ECO:0000313" key="2">
    <source>
        <dbReference type="EMBL" id="OHT18957.1"/>
    </source>
</evidence>
<reference evidence="2 3" key="1">
    <citation type="submission" date="2016-09" db="EMBL/GenBank/DDBJ databases">
        <title>Metabolic pathway, cell adaptation mechanisms and a novel monoxygenase revealed through proteogenomic-transcription analysis of a Sphingomonas haloaromaticamans strain degrading the fungicide ortho-phenylphenol.</title>
        <authorList>
            <person name="Perruchon C."/>
            <person name="Papadopoulou E.S."/>
            <person name="Rousidou C."/>
            <person name="Vasileiadis S."/>
            <person name="Tanou G."/>
            <person name="Amoutzias G."/>
            <person name="Molassiotis A."/>
            <person name="Karpouzas D.G."/>
        </authorList>
    </citation>
    <scope>NUCLEOTIDE SEQUENCE [LARGE SCALE GENOMIC DNA]</scope>
    <source>
        <strain evidence="2 3">P3</strain>
    </source>
</reference>
<name>A0A1S1HA16_9SPHN</name>
<gene>
    <name evidence="2" type="ORF">BHE75_00937</name>
</gene>
<keyword evidence="1" id="KW-0812">Transmembrane</keyword>
<feature type="transmembrane region" description="Helical" evidence="1">
    <location>
        <begin position="87"/>
        <end position="107"/>
    </location>
</feature>
<evidence type="ECO:0000256" key="1">
    <source>
        <dbReference type="SAM" id="Phobius"/>
    </source>
</evidence>
<keyword evidence="3" id="KW-1185">Reference proteome</keyword>
<comment type="caution">
    <text evidence="2">The sequence shown here is derived from an EMBL/GenBank/DDBJ whole genome shotgun (WGS) entry which is preliminary data.</text>
</comment>
<feature type="transmembrane region" description="Helical" evidence="1">
    <location>
        <begin position="59"/>
        <end position="81"/>
    </location>
</feature>